<name>A0ABX9MT06_9DEIN</name>
<dbReference type="EC" id="3.1.3.18" evidence="5"/>
<comment type="caution">
    <text evidence="5">The sequence shown here is derived from an EMBL/GenBank/DDBJ whole genome shotgun (WGS) entry which is preliminary data.</text>
</comment>
<evidence type="ECO:0000256" key="2">
    <source>
        <dbReference type="ARBA" id="ARBA00022723"/>
    </source>
</evidence>
<accession>A0ABX9MT06</accession>
<proteinExistence type="predicted"/>
<keyword evidence="6" id="KW-1185">Reference proteome</keyword>
<evidence type="ECO:0000313" key="6">
    <source>
        <dbReference type="Proteomes" id="UP000265443"/>
    </source>
</evidence>
<keyword evidence="3 5" id="KW-0378">Hydrolase</keyword>
<dbReference type="Proteomes" id="UP000265443">
    <property type="component" value="Unassembled WGS sequence"/>
</dbReference>
<dbReference type="GO" id="GO:0008967">
    <property type="term" value="F:phosphoglycolate phosphatase activity"/>
    <property type="evidence" value="ECO:0007669"/>
    <property type="project" value="UniProtKB-EC"/>
</dbReference>
<dbReference type="InterPro" id="IPR036412">
    <property type="entry name" value="HAD-like_sf"/>
</dbReference>
<sequence>MVPQNASHLFTLSCTPNHKPDTLGPMRWLTFDLDGTLADWPFRYLMRPHMEPLLAQPAIRAALREEYLNRLAQGDPTRVYDWGDIHRAVREKLGLPPIFPNLLEVLAEARFEHGMLYPDVPAGLAAFRSQGYRIAVATNGLARYQQILVDKLAIPYDRMLAPDISQALKPDPAFWNPVRNELADTIVHIGDLLSQDIWGANGAGLVAVWIWRTMPQDWRATPVHERTRRPDLDAVIAARVQSELEEHGFVGRVRPEAPPRPDYIVADLHELQAVLLQAD</sequence>
<keyword evidence="2" id="KW-0479">Metal-binding</keyword>
<gene>
    <name evidence="5" type="primary">gph_1</name>
    <name evidence="5" type="ORF">Mhypo_00893</name>
</gene>
<dbReference type="Gene3D" id="3.40.50.1000">
    <property type="entry name" value="HAD superfamily/HAD-like"/>
    <property type="match status" value="1"/>
</dbReference>
<evidence type="ECO:0000256" key="1">
    <source>
        <dbReference type="ARBA" id="ARBA00001946"/>
    </source>
</evidence>
<evidence type="ECO:0000256" key="3">
    <source>
        <dbReference type="ARBA" id="ARBA00022801"/>
    </source>
</evidence>
<dbReference type="SUPFAM" id="SSF56784">
    <property type="entry name" value="HAD-like"/>
    <property type="match status" value="1"/>
</dbReference>
<dbReference type="NCBIfam" id="TIGR01549">
    <property type="entry name" value="HAD-SF-IA-v1"/>
    <property type="match status" value="1"/>
</dbReference>
<dbReference type="InterPro" id="IPR006439">
    <property type="entry name" value="HAD-SF_hydro_IA"/>
</dbReference>
<dbReference type="EMBL" id="QWKY01000011">
    <property type="protein sequence ID" value="RIH79808.1"/>
    <property type="molecule type" value="Genomic_DNA"/>
</dbReference>
<keyword evidence="4" id="KW-0460">Magnesium</keyword>
<evidence type="ECO:0000313" key="5">
    <source>
        <dbReference type="EMBL" id="RIH79808.1"/>
    </source>
</evidence>
<dbReference type="InterPro" id="IPR023214">
    <property type="entry name" value="HAD_sf"/>
</dbReference>
<dbReference type="PANTHER" id="PTHR46470:SF2">
    <property type="entry name" value="GLYCERALDEHYDE 3-PHOSPHATE PHOSPHATASE"/>
    <property type="match status" value="1"/>
</dbReference>
<dbReference type="PANTHER" id="PTHR46470">
    <property type="entry name" value="N-ACYLNEURAMINATE-9-PHOSPHATASE"/>
    <property type="match status" value="1"/>
</dbReference>
<dbReference type="Pfam" id="PF00702">
    <property type="entry name" value="Hydrolase"/>
    <property type="match status" value="1"/>
</dbReference>
<dbReference type="PRINTS" id="PR00413">
    <property type="entry name" value="HADHALOGNASE"/>
</dbReference>
<dbReference type="InterPro" id="IPR051400">
    <property type="entry name" value="HAD-like_hydrolase"/>
</dbReference>
<comment type="cofactor">
    <cofactor evidence="1">
        <name>Mg(2+)</name>
        <dbReference type="ChEBI" id="CHEBI:18420"/>
    </cofactor>
</comment>
<protein>
    <submittedName>
        <fullName evidence="5">Phosphoglycolate phosphatase</fullName>
        <ecNumber evidence="5">3.1.3.18</ecNumber>
    </submittedName>
</protein>
<reference evidence="5 6" key="1">
    <citation type="submission" date="2018-08" db="EMBL/GenBank/DDBJ databases">
        <title>Meiothermus hypogaeus DSM 23238 genome sequencing project.</title>
        <authorList>
            <person name="Da Costa M.S."/>
            <person name="Albuquerque L."/>
            <person name="Raposo P."/>
            <person name="Froufe H.J.C."/>
            <person name="Barroso C.S."/>
            <person name="Egas C."/>
        </authorList>
    </citation>
    <scope>NUCLEOTIDE SEQUENCE [LARGE SCALE GENOMIC DNA]</scope>
    <source>
        <strain evidence="5 6">DSM 23238</strain>
    </source>
</reference>
<evidence type="ECO:0000256" key="4">
    <source>
        <dbReference type="ARBA" id="ARBA00022842"/>
    </source>
</evidence>
<organism evidence="5 6">
    <name type="scientific">Meiothermus hypogaeus</name>
    <dbReference type="NCBI Taxonomy" id="884155"/>
    <lineage>
        <taxon>Bacteria</taxon>
        <taxon>Thermotogati</taxon>
        <taxon>Deinococcota</taxon>
        <taxon>Deinococci</taxon>
        <taxon>Thermales</taxon>
        <taxon>Thermaceae</taxon>
        <taxon>Meiothermus</taxon>
    </lineage>
</organism>